<evidence type="ECO:0000313" key="1">
    <source>
        <dbReference type="EMBL" id="MFD1017664.1"/>
    </source>
</evidence>
<keyword evidence="2" id="KW-1185">Reference proteome</keyword>
<dbReference type="InterPro" id="IPR011990">
    <property type="entry name" value="TPR-like_helical_dom_sf"/>
</dbReference>
<dbReference type="SUPFAM" id="SSF48452">
    <property type="entry name" value="TPR-like"/>
    <property type="match status" value="1"/>
</dbReference>
<reference evidence="2" key="1">
    <citation type="journal article" date="2019" name="Int. J. Syst. Evol. Microbiol.">
        <title>The Global Catalogue of Microorganisms (GCM) 10K type strain sequencing project: providing services to taxonomists for standard genome sequencing and annotation.</title>
        <authorList>
            <consortium name="The Broad Institute Genomics Platform"/>
            <consortium name="The Broad Institute Genome Sequencing Center for Infectious Disease"/>
            <person name="Wu L."/>
            <person name="Ma J."/>
        </authorList>
    </citation>
    <scope>NUCLEOTIDE SEQUENCE [LARGE SCALE GENOMIC DNA]</scope>
    <source>
        <strain evidence="2">CCUG 56607</strain>
    </source>
</reference>
<organism evidence="1 2">
    <name type="scientific">Thalassobacillus hwangdonensis</name>
    <dbReference type="NCBI Taxonomy" id="546108"/>
    <lineage>
        <taxon>Bacteria</taxon>
        <taxon>Bacillati</taxon>
        <taxon>Bacillota</taxon>
        <taxon>Bacilli</taxon>
        <taxon>Bacillales</taxon>
        <taxon>Bacillaceae</taxon>
        <taxon>Thalassobacillus</taxon>
    </lineage>
</organism>
<dbReference type="RefSeq" id="WP_386055583.1">
    <property type="nucleotide sequence ID" value="NZ_JBHTKL010000001.1"/>
</dbReference>
<name>A0ABW3KZC7_9BACI</name>
<dbReference type="EMBL" id="JBHTKL010000001">
    <property type="protein sequence ID" value="MFD1017664.1"/>
    <property type="molecule type" value="Genomic_DNA"/>
</dbReference>
<proteinExistence type="predicted"/>
<protein>
    <recommendedName>
        <fullName evidence="3">Tetratricopeptide repeat protein</fullName>
    </recommendedName>
</protein>
<dbReference type="Proteomes" id="UP001596990">
    <property type="component" value="Unassembled WGS sequence"/>
</dbReference>
<accession>A0ABW3KZC7</accession>
<gene>
    <name evidence="1" type="ORF">ACFQ2J_00520</name>
</gene>
<sequence>MSEQEVYTHKQLAVQAFNSVWDLIEKENRTKADEEEMIHMCHASFWHWTKVEDHTAANLSIGYWQLSRVYAISHNGAEALSYAESCVDVSEGGELEPVLCGYAYEALARSLHVLGREGEALEALKKAEVYKGRIADQESRNLLEADFATITE</sequence>
<evidence type="ECO:0008006" key="3">
    <source>
        <dbReference type="Google" id="ProtNLM"/>
    </source>
</evidence>
<comment type="caution">
    <text evidence="1">The sequence shown here is derived from an EMBL/GenBank/DDBJ whole genome shotgun (WGS) entry which is preliminary data.</text>
</comment>
<evidence type="ECO:0000313" key="2">
    <source>
        <dbReference type="Proteomes" id="UP001596990"/>
    </source>
</evidence>